<accession>A0A0E2AT56</accession>
<dbReference type="AlphaFoldDB" id="A0A0E2AT56"/>
<reference evidence="1 2" key="1">
    <citation type="submission" date="2012-02" db="EMBL/GenBank/DDBJ databases">
        <title>The Genome Sequence of Bacteroides fragilis CL07T12C05.</title>
        <authorList>
            <consortium name="The Broad Institute Genome Sequencing Platform"/>
            <person name="Earl A."/>
            <person name="Ward D."/>
            <person name="Feldgarden M."/>
            <person name="Gevers D."/>
            <person name="Zitomersky N.L."/>
            <person name="Coyne M.J."/>
            <person name="Comstock L.E."/>
            <person name="Young S.K."/>
            <person name="Zeng Q."/>
            <person name="Gargeya S."/>
            <person name="Fitzgerald M."/>
            <person name="Haas B."/>
            <person name="Abouelleil A."/>
            <person name="Alvarado L."/>
            <person name="Arachchi H.M."/>
            <person name="Berlin A."/>
            <person name="Chapman S.B."/>
            <person name="Gearin G."/>
            <person name="Goldberg J."/>
            <person name="Griggs A."/>
            <person name="Gujja S."/>
            <person name="Hansen M."/>
            <person name="Heiman D."/>
            <person name="Howarth C."/>
            <person name="Larimer J."/>
            <person name="Lui A."/>
            <person name="MacDonald P.J.P."/>
            <person name="McCowen C."/>
            <person name="Montmayeur A."/>
            <person name="Murphy C."/>
            <person name="Neiman D."/>
            <person name="Pearson M."/>
            <person name="Priest M."/>
            <person name="Roberts A."/>
            <person name="Saif S."/>
            <person name="Shea T."/>
            <person name="Sisk P."/>
            <person name="Stolte C."/>
            <person name="Sykes S."/>
            <person name="Wortman J."/>
            <person name="Nusbaum C."/>
            <person name="Birren B."/>
        </authorList>
    </citation>
    <scope>NUCLEOTIDE SEQUENCE [LARGE SCALE GENOMIC DNA]</scope>
    <source>
        <strain evidence="1 2">CL07T12C05</strain>
    </source>
</reference>
<gene>
    <name evidence="1" type="ORF">HMPREF1056_00494</name>
</gene>
<organism evidence="1 2">
    <name type="scientific">Bacteroides fragilis CL07T12C05</name>
    <dbReference type="NCBI Taxonomy" id="997883"/>
    <lineage>
        <taxon>Bacteria</taxon>
        <taxon>Pseudomonadati</taxon>
        <taxon>Bacteroidota</taxon>
        <taxon>Bacteroidia</taxon>
        <taxon>Bacteroidales</taxon>
        <taxon>Bacteroidaceae</taxon>
        <taxon>Bacteroides</taxon>
    </lineage>
</organism>
<dbReference type="HOGENOM" id="CLU_2663383_0_0_10"/>
<dbReference type="EMBL" id="AGXN01000005">
    <property type="protein sequence ID" value="EIY99193.1"/>
    <property type="molecule type" value="Genomic_DNA"/>
</dbReference>
<sequence length="75" mass="8284">MGIFPVEFPTTTVRGYESSSVLHYLGFIKKGGDGKVNKLSPALIGRYPNTLSVACVPNILTDRLFFTHLNFIIPI</sequence>
<evidence type="ECO:0000313" key="2">
    <source>
        <dbReference type="Proteomes" id="UP000003879"/>
    </source>
</evidence>
<evidence type="ECO:0000313" key="1">
    <source>
        <dbReference type="EMBL" id="EIY99193.1"/>
    </source>
</evidence>
<dbReference type="RefSeq" id="WP_005796571.1">
    <property type="nucleotide sequence ID" value="NZ_JH724215.1"/>
</dbReference>
<name>A0A0E2AT56_BACFG</name>
<protein>
    <submittedName>
        <fullName evidence="1">Uncharacterized protein</fullName>
    </submittedName>
</protein>
<dbReference type="Proteomes" id="UP000003879">
    <property type="component" value="Unassembled WGS sequence"/>
</dbReference>
<comment type="caution">
    <text evidence="1">The sequence shown here is derived from an EMBL/GenBank/DDBJ whole genome shotgun (WGS) entry which is preliminary data.</text>
</comment>
<proteinExistence type="predicted"/>